<dbReference type="STRING" id="1802389.A3C17_01830"/>
<dbReference type="Pfam" id="PF02875">
    <property type="entry name" value="Mur_ligase_C"/>
    <property type="match status" value="1"/>
</dbReference>
<dbReference type="InterPro" id="IPR004101">
    <property type="entry name" value="Mur_ligase_C"/>
</dbReference>
<evidence type="ECO:0000256" key="1">
    <source>
        <dbReference type="ARBA" id="ARBA00022598"/>
    </source>
</evidence>
<dbReference type="GO" id="GO:0005524">
    <property type="term" value="F:ATP binding"/>
    <property type="evidence" value="ECO:0007669"/>
    <property type="project" value="UniProtKB-KW"/>
</dbReference>
<keyword evidence="3" id="KW-0067">ATP-binding</keyword>
<evidence type="ECO:0000256" key="2">
    <source>
        <dbReference type="ARBA" id="ARBA00022741"/>
    </source>
</evidence>
<keyword evidence="2" id="KW-0547">Nucleotide-binding</keyword>
<dbReference type="GO" id="GO:0016881">
    <property type="term" value="F:acid-amino acid ligase activity"/>
    <property type="evidence" value="ECO:0007669"/>
    <property type="project" value="InterPro"/>
</dbReference>
<gene>
    <name evidence="5" type="ORF">A3C17_01830</name>
</gene>
<evidence type="ECO:0000313" key="5">
    <source>
        <dbReference type="EMBL" id="OGL71996.1"/>
    </source>
</evidence>
<keyword evidence="1" id="KW-0436">Ligase</keyword>
<feature type="domain" description="Mur ligase C-terminal" evidence="4">
    <location>
        <begin position="1"/>
        <end position="79"/>
    </location>
</feature>
<evidence type="ECO:0000259" key="4">
    <source>
        <dbReference type="Pfam" id="PF02875"/>
    </source>
</evidence>
<dbReference type="SUPFAM" id="SSF53244">
    <property type="entry name" value="MurD-like peptide ligases, peptide-binding domain"/>
    <property type="match status" value="1"/>
</dbReference>
<sequence length="112" mass="12454">MLELGSYSDRAHEEVGEKVAATKMDALITVGERARAIARTARQGGLAAEAIVNFADATEAARYLQSHIKSGDVVLVKGSQMMRMERIIETLMAEPERASELLVRQEPRWKNR</sequence>
<dbReference type="Gene3D" id="3.90.190.20">
    <property type="entry name" value="Mur ligase, C-terminal domain"/>
    <property type="match status" value="1"/>
</dbReference>
<dbReference type="PANTHER" id="PTHR43024:SF1">
    <property type="entry name" value="UDP-N-ACETYLMURAMOYL-TRIPEPTIDE--D-ALANYL-D-ALANINE LIGASE"/>
    <property type="match status" value="1"/>
</dbReference>
<comment type="caution">
    <text evidence="5">The sequence shown here is derived from an EMBL/GenBank/DDBJ whole genome shotgun (WGS) entry which is preliminary data.</text>
</comment>
<protein>
    <recommendedName>
        <fullName evidence="4">Mur ligase C-terminal domain-containing protein</fullName>
    </recommendedName>
</protein>
<dbReference type="Proteomes" id="UP000177097">
    <property type="component" value="Unassembled WGS sequence"/>
</dbReference>
<name>A0A1F7U187_9BACT</name>
<reference evidence="5 6" key="1">
    <citation type="journal article" date="2016" name="Nat. Commun.">
        <title>Thousands of microbial genomes shed light on interconnected biogeochemical processes in an aquifer system.</title>
        <authorList>
            <person name="Anantharaman K."/>
            <person name="Brown C.T."/>
            <person name="Hug L.A."/>
            <person name="Sharon I."/>
            <person name="Castelle C.J."/>
            <person name="Probst A.J."/>
            <person name="Thomas B.C."/>
            <person name="Singh A."/>
            <person name="Wilkins M.J."/>
            <person name="Karaoz U."/>
            <person name="Brodie E.L."/>
            <person name="Williams K.H."/>
            <person name="Hubbard S.S."/>
            <person name="Banfield J.F."/>
        </authorList>
    </citation>
    <scope>NUCLEOTIDE SEQUENCE [LARGE SCALE GENOMIC DNA]</scope>
</reference>
<dbReference type="InterPro" id="IPR051046">
    <property type="entry name" value="MurCDEF_CellWall_CoF430Synth"/>
</dbReference>
<accession>A0A1F7U187</accession>
<dbReference type="InterPro" id="IPR036615">
    <property type="entry name" value="Mur_ligase_C_dom_sf"/>
</dbReference>
<organism evidence="5 6">
    <name type="scientific">Candidatus Uhrbacteria bacterium RIFCSPHIGHO2_02_FULL_53_13</name>
    <dbReference type="NCBI Taxonomy" id="1802389"/>
    <lineage>
        <taxon>Bacteria</taxon>
        <taxon>Candidatus Uhriibacteriota</taxon>
    </lineage>
</organism>
<evidence type="ECO:0000313" key="6">
    <source>
        <dbReference type="Proteomes" id="UP000177097"/>
    </source>
</evidence>
<dbReference type="EMBL" id="MGDX01000003">
    <property type="protein sequence ID" value="OGL71996.1"/>
    <property type="molecule type" value="Genomic_DNA"/>
</dbReference>
<dbReference type="AlphaFoldDB" id="A0A1F7U187"/>
<dbReference type="PANTHER" id="PTHR43024">
    <property type="entry name" value="UDP-N-ACETYLMURAMOYL-TRIPEPTIDE--D-ALANYL-D-ALANINE LIGASE"/>
    <property type="match status" value="1"/>
</dbReference>
<evidence type="ECO:0000256" key="3">
    <source>
        <dbReference type="ARBA" id="ARBA00022840"/>
    </source>
</evidence>
<proteinExistence type="predicted"/>